<evidence type="ECO:0000256" key="4">
    <source>
        <dbReference type="ARBA" id="ARBA00022475"/>
    </source>
</evidence>
<comment type="subcellular location">
    <subcellularLocation>
        <location evidence="1">Cell membrane</location>
        <topology evidence="1">Multi-pass membrane protein</topology>
    </subcellularLocation>
    <subcellularLocation>
        <location evidence="17">Nucleus</location>
    </subcellularLocation>
</comment>
<keyword evidence="11" id="KW-0406">Ion transport</keyword>
<evidence type="ECO:0000256" key="17">
    <source>
        <dbReference type="RuleBase" id="RU003796"/>
    </source>
</evidence>
<dbReference type="InterPro" id="IPR036390">
    <property type="entry name" value="WH_DNA-bd_sf"/>
</dbReference>
<keyword evidence="4" id="KW-1003">Cell membrane</keyword>
<keyword evidence="17" id="KW-0539">Nucleus</keyword>
<dbReference type="InterPro" id="IPR003316">
    <property type="entry name" value="E2F_WHTH_DNA-bd_dom"/>
</dbReference>
<dbReference type="Proteomes" id="UP001291623">
    <property type="component" value="Unassembled WGS sequence"/>
</dbReference>
<keyword evidence="15" id="KW-0407">Ion channel</keyword>
<dbReference type="EMBL" id="JAVYJV010000062">
    <property type="protein sequence ID" value="KAK4337023.1"/>
    <property type="molecule type" value="Genomic_DNA"/>
</dbReference>
<feature type="compositionally biased region" description="Low complexity" evidence="18">
    <location>
        <begin position="698"/>
        <end position="719"/>
    </location>
</feature>
<dbReference type="InterPro" id="IPR000990">
    <property type="entry name" value="Innexin"/>
</dbReference>
<evidence type="ECO:0000256" key="13">
    <source>
        <dbReference type="ARBA" id="ARBA00023136"/>
    </source>
</evidence>
<dbReference type="InterPro" id="IPR011989">
    <property type="entry name" value="ARM-like"/>
</dbReference>
<keyword evidence="8" id="KW-0833">Ubl conjugation pathway</keyword>
<dbReference type="GO" id="GO:0005667">
    <property type="term" value="C:transcription regulator complex"/>
    <property type="evidence" value="ECO:0007669"/>
    <property type="project" value="InterPro"/>
</dbReference>
<dbReference type="PRINTS" id="PR00027">
    <property type="entry name" value="PAIREDBOX"/>
</dbReference>
<dbReference type="SMART" id="SM01372">
    <property type="entry name" value="E2F_TDP"/>
    <property type="match status" value="1"/>
</dbReference>
<keyword evidence="16" id="KW-0131">Cell cycle</keyword>
<dbReference type="GO" id="GO:0034220">
    <property type="term" value="P:monoatomic ion transmembrane transport"/>
    <property type="evidence" value="ECO:0007669"/>
    <property type="project" value="UniProtKB-KW"/>
</dbReference>
<dbReference type="CDD" id="cd14660">
    <property type="entry name" value="E2F_DD"/>
    <property type="match status" value="1"/>
</dbReference>
<keyword evidence="12 17" id="KW-0238">DNA-binding</keyword>
<keyword evidence="7" id="KW-0677">Repeat</keyword>
<dbReference type="GO" id="GO:0003677">
    <property type="term" value="F:DNA binding"/>
    <property type="evidence" value="ECO:0007669"/>
    <property type="project" value="UniProtKB-KW"/>
</dbReference>
<evidence type="ECO:0000256" key="6">
    <source>
        <dbReference type="ARBA" id="ARBA00022724"/>
    </source>
</evidence>
<feature type="domain" description="Paired" evidence="19">
    <location>
        <begin position="376"/>
        <end position="448"/>
    </location>
</feature>
<proteinExistence type="inferred from homology"/>
<dbReference type="Pfam" id="PF00292">
    <property type="entry name" value="PAX"/>
    <property type="match status" value="1"/>
</dbReference>
<dbReference type="InterPro" id="IPR037241">
    <property type="entry name" value="E2F-DP_heterodim"/>
</dbReference>
<evidence type="ECO:0000256" key="10">
    <source>
        <dbReference type="ARBA" id="ARBA00023015"/>
    </source>
</evidence>
<gene>
    <name evidence="20" type="ORF">RND71_043999</name>
</gene>
<dbReference type="Gene3D" id="1.10.10.10">
    <property type="entry name" value="Winged helix-like DNA-binding domain superfamily/Winged helix DNA-binding domain"/>
    <property type="match status" value="4"/>
</dbReference>
<dbReference type="Pfam" id="PF02319">
    <property type="entry name" value="WHD_E2F_TDP"/>
    <property type="match status" value="1"/>
</dbReference>
<feature type="domain" description="Paired" evidence="19">
    <location>
        <begin position="441"/>
        <end position="575"/>
    </location>
</feature>
<evidence type="ECO:0000256" key="16">
    <source>
        <dbReference type="ARBA" id="ARBA00023306"/>
    </source>
</evidence>
<dbReference type="InterPro" id="IPR032198">
    <property type="entry name" value="E2F_CC-MB"/>
</dbReference>
<dbReference type="Gene3D" id="1.25.10.10">
    <property type="entry name" value="Leucine-rich Repeat Variant"/>
    <property type="match status" value="1"/>
</dbReference>
<keyword evidence="3" id="KW-0813">Transport</keyword>
<dbReference type="InterPro" id="IPR043182">
    <property type="entry name" value="PAIRED_DNA-bd_dom"/>
</dbReference>
<evidence type="ECO:0000256" key="2">
    <source>
        <dbReference type="ARBA" id="ARBA00010940"/>
    </source>
</evidence>
<evidence type="ECO:0000256" key="7">
    <source>
        <dbReference type="ARBA" id="ARBA00022737"/>
    </source>
</evidence>
<dbReference type="GO" id="GO:0010265">
    <property type="term" value="P:SCF complex assembly"/>
    <property type="evidence" value="ECO:0007669"/>
    <property type="project" value="InterPro"/>
</dbReference>
<keyword evidence="21" id="KW-1185">Reference proteome</keyword>
<dbReference type="GO" id="GO:0006355">
    <property type="term" value="P:regulation of DNA-templated transcription"/>
    <property type="evidence" value="ECO:0007669"/>
    <property type="project" value="InterPro"/>
</dbReference>
<dbReference type="GO" id="GO:0046983">
    <property type="term" value="F:protein dimerization activity"/>
    <property type="evidence" value="ECO:0007669"/>
    <property type="project" value="InterPro"/>
</dbReference>
<keyword evidence="9" id="KW-1133">Transmembrane helix</keyword>
<feature type="region of interest" description="Disordered" evidence="18">
    <location>
        <begin position="696"/>
        <end position="720"/>
    </location>
</feature>
<feature type="region of interest" description="Disordered" evidence="18">
    <location>
        <begin position="1036"/>
        <end position="1061"/>
    </location>
</feature>
<dbReference type="Pfam" id="PF25782">
    <property type="entry name" value="TPR_CAND1"/>
    <property type="match status" value="1"/>
</dbReference>
<evidence type="ECO:0000256" key="3">
    <source>
        <dbReference type="ARBA" id="ARBA00022448"/>
    </source>
</evidence>
<evidence type="ECO:0000256" key="15">
    <source>
        <dbReference type="ARBA" id="ARBA00023303"/>
    </source>
</evidence>
<dbReference type="InterPro" id="IPR039852">
    <property type="entry name" value="CAND1/CAND2"/>
</dbReference>
<keyword evidence="13" id="KW-0472">Membrane</keyword>
<evidence type="ECO:0000256" key="8">
    <source>
        <dbReference type="ARBA" id="ARBA00022786"/>
    </source>
</evidence>
<keyword evidence="10 17" id="KW-0805">Transcription regulation</keyword>
<dbReference type="Gene3D" id="6.10.250.540">
    <property type="match status" value="1"/>
</dbReference>
<dbReference type="InterPro" id="IPR016024">
    <property type="entry name" value="ARM-type_fold"/>
</dbReference>
<sequence length="1806" mass="203362">MDSETRVDPMIRIFPRVTKCQFYRYGPSSNIETVDALFASISRKRKSEHLIDNDDQIQNCYLSINMLNNIHSIQNNSDLSSQMINLTSNQTSNHINQSNNQNSNTATIVYSGQNIYNVEHSVPNKLFILNSNTNSSSGSVVDESSRSEFASIDNLSEVVGLTNNCQRKQRHETSLGQLTKKFVGLLQTKQGELNLNDASTILQVQKRRIYDITNVLEGVGLLSKTFKNKIKWIGAPLENQVSSIDNKILSLNNFNKFVNNKSDEAKQFLKKELDILDAKEKEIDRKIRFALNDLNMVTENVENKKYAFLTYLDIKSIREFSNQTVIAIKAPSETKLELADPKEKLNQLKTLSHLDSLNTRENNRITHDNSFSIDKGQAGINQLGGLFINGRPLPTHVRERIVELALCNVRPCDISRQLKVSHGCVSKILSRFNSTGSIKPGQAGINQLGGFFINGRPLPDTTRQRIIELFQQGTRACEISRQLQVSHGCVSKILAKYNETGSYKPGPNGGSKPKNVATPQMVNRILQLKQKNSAIYAHEIRTELMKEFGKITNDGNYIGPAIPSISSINRILRTNSDFSTPLNNNENSLNVLSNQSMQPNPLAPFYYPLANTFVNPNTSNIAPPSSSKALQQFPAVNNATSVQFGNIFDQFNSRNNNSTNKNNAFWSANPVCNNSSFSSGYASSCYTPFSRDNISPNGSSSSSESCESSESLGSSGTSSPTEQFSYGFSATDTSHYHVAYNALRIEYKIPITLICPGPVHTEIYSNSFIKNDNRNPKHAIFFNMTSERCAYLSLVGIANQLNEVWVELIVETLCKNMICDNYQLRDISSIGLKTVIIELPKSSSESISTVCNKITDKLTDIIQKNSDVPVQLEALDILSDLLNRFGNQLENYYISIQEALLPLLQSQRLAVRKRSITALSYLCTTCDSELFDKTINFLLVQLTEKSSDINLISTYIQCIAAISRLSGHKLGNHLEKMIPMIINLSSYNDDELKEYCIQAFDAFIRKAPKEITQYVPLIIEISLKYLCHDPNYNYDENEDEEMELDNDFESESNDEYSDDDDMSWKVRRASAKCLEAVISTRHEMLIEIHKTISPHLIARYKEREENVKVDIFNAYIALLKQTKNYVANYNDTDSPISLLEKQVPNIIKTIHKQLKEKSVKTRQGSFNLLIELITVLPGCLKDHLDILVPGILYSLNDKNSTSNMKIDTLVFFNTLLKTHPPEVFHPHLDLLLSAVISSVDDSFYKISSEALVVLIQMIKIVRPEYGETKFSNCIQPIYNCTYLKLKASDLDQEVKERAIACMGQLIHTFGDLMQNELTVALALLVERLKNEITRLTTIKAFTLIASSPFKINFAPYLGDALPILAGFLRKNQRNLKINSLILLDTLVKNYGDQIQPHVIEIILNELPHLVNESDLYISQLTLNLLTTLIKLEKGYFEVITGKVLQETLILIRSPLLQGTALQSILDFFQALVFKPYPNFSFDQLLTSLKDPVYNKEAEKSVNLHKQAYHSIAKCVSAISIVDKTKAFNTVSNLMMDIINYKTFDNIQSFALLAIGEIGKNVDLSSFTDLKELLLSALNSTSEEVKSSASFALGSISVGNLEEYLPFVLQKIEIRDRRQYLILHSLKEIISCQSINPVMIQTLKPHLDSIWSLLLNHCQCPEEGTRNVVAECLGKLITMNPEELLPKLQSYLSHNNPLARSTVVTAMKFTISEQPQSVDVLLKQCIGEFLKSLEDEDLNVRRVALVAFNSAAHNKPSLVRDLLDQVFDQIVLQLNNLSLLILFFGQLMKDQKQEQIVNLEIVTKTIR</sequence>
<dbReference type="SMART" id="SM00351">
    <property type="entry name" value="PAX"/>
    <property type="match status" value="2"/>
</dbReference>
<dbReference type="InterPro" id="IPR001523">
    <property type="entry name" value="Paired_dom"/>
</dbReference>
<keyword evidence="14 17" id="KW-0804">Transcription</keyword>
<evidence type="ECO:0000259" key="19">
    <source>
        <dbReference type="PROSITE" id="PS51057"/>
    </source>
</evidence>
<organism evidence="20 21">
    <name type="scientific">Anisodus tanguticus</name>
    <dbReference type="NCBI Taxonomy" id="243964"/>
    <lineage>
        <taxon>Eukaryota</taxon>
        <taxon>Viridiplantae</taxon>
        <taxon>Streptophyta</taxon>
        <taxon>Embryophyta</taxon>
        <taxon>Tracheophyta</taxon>
        <taxon>Spermatophyta</taxon>
        <taxon>Magnoliopsida</taxon>
        <taxon>eudicotyledons</taxon>
        <taxon>Gunneridae</taxon>
        <taxon>Pentapetalae</taxon>
        <taxon>asterids</taxon>
        <taxon>lamiids</taxon>
        <taxon>Solanales</taxon>
        <taxon>Solanaceae</taxon>
        <taxon>Solanoideae</taxon>
        <taxon>Hyoscyameae</taxon>
        <taxon>Anisodus</taxon>
    </lineage>
</organism>
<comment type="caution">
    <text evidence="20">The sequence shown here is derived from an EMBL/GenBank/DDBJ whole genome shotgun (WGS) entry which is preliminary data.</text>
</comment>
<dbReference type="InterPro" id="IPR036388">
    <property type="entry name" value="WH-like_DNA-bd_sf"/>
</dbReference>
<evidence type="ECO:0000256" key="12">
    <source>
        <dbReference type="ARBA" id="ARBA00023125"/>
    </source>
</evidence>
<evidence type="ECO:0000256" key="5">
    <source>
        <dbReference type="ARBA" id="ARBA00022692"/>
    </source>
</evidence>
<dbReference type="PANTHER" id="PTHR12696">
    <property type="entry name" value="TIP120"/>
    <property type="match status" value="1"/>
</dbReference>
<evidence type="ECO:0000256" key="14">
    <source>
        <dbReference type="ARBA" id="ARBA00023163"/>
    </source>
</evidence>
<dbReference type="PROSITE" id="PS00034">
    <property type="entry name" value="PAIRED_1"/>
    <property type="match status" value="1"/>
</dbReference>
<dbReference type="SUPFAM" id="SSF144074">
    <property type="entry name" value="E2F-DP heterodimerization region"/>
    <property type="match status" value="1"/>
</dbReference>
<evidence type="ECO:0000313" key="21">
    <source>
        <dbReference type="Proteomes" id="UP001291623"/>
    </source>
</evidence>
<dbReference type="InterPro" id="IPR009057">
    <property type="entry name" value="Homeodomain-like_sf"/>
</dbReference>
<protein>
    <recommendedName>
        <fullName evidence="19">Paired domain-containing protein</fullName>
    </recommendedName>
</protein>
<dbReference type="GO" id="GO:0005634">
    <property type="term" value="C:nucleus"/>
    <property type="evidence" value="ECO:0007669"/>
    <property type="project" value="UniProtKB-SubCell"/>
</dbReference>
<dbReference type="Pfam" id="PF16421">
    <property type="entry name" value="E2F_CC-MB"/>
    <property type="match status" value="1"/>
</dbReference>
<dbReference type="SUPFAM" id="SSF48371">
    <property type="entry name" value="ARM repeat"/>
    <property type="match status" value="1"/>
</dbReference>
<dbReference type="GO" id="GO:0005886">
    <property type="term" value="C:plasma membrane"/>
    <property type="evidence" value="ECO:0007669"/>
    <property type="project" value="UniProtKB-SubCell"/>
</dbReference>
<reference evidence="20" key="1">
    <citation type="submission" date="2023-12" db="EMBL/GenBank/DDBJ databases">
        <title>Genome assembly of Anisodus tanguticus.</title>
        <authorList>
            <person name="Wang Y.-J."/>
        </authorList>
    </citation>
    <scope>NUCLEOTIDE SEQUENCE</scope>
    <source>
        <strain evidence="20">KB-2021</strain>
        <tissue evidence="20">Leaf</tissue>
    </source>
</reference>
<evidence type="ECO:0000256" key="1">
    <source>
        <dbReference type="ARBA" id="ARBA00004651"/>
    </source>
</evidence>
<keyword evidence="5" id="KW-0812">Transmembrane</keyword>
<dbReference type="SUPFAM" id="SSF46689">
    <property type="entry name" value="Homeodomain-like"/>
    <property type="match status" value="2"/>
</dbReference>
<name>A0AAE1QQU8_9SOLA</name>
<evidence type="ECO:0000256" key="9">
    <source>
        <dbReference type="ARBA" id="ARBA00022989"/>
    </source>
</evidence>
<dbReference type="PROSITE" id="PS51057">
    <property type="entry name" value="PAIRED_2"/>
    <property type="match status" value="2"/>
</dbReference>
<evidence type="ECO:0000313" key="20">
    <source>
        <dbReference type="EMBL" id="KAK4337023.1"/>
    </source>
</evidence>
<dbReference type="FunFam" id="1.10.10.10:FF:000008">
    <property type="entry name" value="E2F transcription factor 1"/>
    <property type="match status" value="1"/>
</dbReference>
<dbReference type="SUPFAM" id="SSF46785">
    <property type="entry name" value="Winged helix' DNA-binding domain"/>
    <property type="match status" value="1"/>
</dbReference>
<evidence type="ECO:0000256" key="18">
    <source>
        <dbReference type="SAM" id="MobiDB-lite"/>
    </source>
</evidence>
<comment type="similarity">
    <text evidence="2 17">Belongs to the E2F/DP family.</text>
</comment>
<keyword evidence="6" id="KW-0563">Paired box</keyword>
<dbReference type="Pfam" id="PF00876">
    <property type="entry name" value="Innexin"/>
    <property type="match status" value="1"/>
</dbReference>
<evidence type="ECO:0000256" key="11">
    <source>
        <dbReference type="ARBA" id="ARBA00023065"/>
    </source>
</evidence>
<accession>A0AAE1QQU8</accession>